<evidence type="ECO:0000313" key="1">
    <source>
        <dbReference type="EMBL" id="CAL1717078.1"/>
    </source>
</evidence>
<dbReference type="EMBL" id="OZ037952">
    <property type="protein sequence ID" value="CAL1717078.1"/>
    <property type="molecule type" value="Genomic_DNA"/>
</dbReference>
<gene>
    <name evidence="1" type="ORF">GFSPODELE1_LOCUS11038</name>
</gene>
<keyword evidence="2" id="KW-1185">Reference proteome</keyword>
<name>A0ABP1EAN4_9APHY</name>
<evidence type="ECO:0000313" key="2">
    <source>
        <dbReference type="Proteomes" id="UP001497453"/>
    </source>
</evidence>
<dbReference type="Proteomes" id="UP001497453">
    <property type="component" value="Chromosome 9"/>
</dbReference>
<proteinExistence type="predicted"/>
<sequence>MVRFIRFEFDVRPQVPLRLKLSIDVDCRRRISISDLAIARNASWHMALFMYAQIRTDFNRDVQHTSGSGGENS</sequence>
<organism evidence="1 2">
    <name type="scientific">Somion occarium</name>
    <dbReference type="NCBI Taxonomy" id="3059160"/>
    <lineage>
        <taxon>Eukaryota</taxon>
        <taxon>Fungi</taxon>
        <taxon>Dikarya</taxon>
        <taxon>Basidiomycota</taxon>
        <taxon>Agaricomycotina</taxon>
        <taxon>Agaricomycetes</taxon>
        <taxon>Polyporales</taxon>
        <taxon>Cerrenaceae</taxon>
        <taxon>Somion</taxon>
    </lineage>
</organism>
<accession>A0ABP1EAN4</accession>
<protein>
    <submittedName>
        <fullName evidence="1">Uncharacterized protein</fullName>
    </submittedName>
</protein>
<reference evidence="2" key="1">
    <citation type="submission" date="2024-04" db="EMBL/GenBank/DDBJ databases">
        <authorList>
            <person name="Shaw F."/>
            <person name="Minotto A."/>
        </authorList>
    </citation>
    <scope>NUCLEOTIDE SEQUENCE [LARGE SCALE GENOMIC DNA]</scope>
</reference>